<dbReference type="GO" id="GO:0022857">
    <property type="term" value="F:transmembrane transporter activity"/>
    <property type="evidence" value="ECO:0007669"/>
    <property type="project" value="InterPro"/>
</dbReference>
<evidence type="ECO:0000313" key="3">
    <source>
        <dbReference type="Proteomes" id="UP000278807"/>
    </source>
</evidence>
<gene>
    <name evidence="2" type="ORF">HNAJ_LOCUS7822</name>
</gene>
<evidence type="ECO:0000256" key="1">
    <source>
        <dbReference type="SAM" id="Phobius"/>
    </source>
</evidence>
<keyword evidence="3" id="KW-1185">Reference proteome</keyword>
<feature type="transmembrane region" description="Helical" evidence="1">
    <location>
        <begin position="119"/>
        <end position="142"/>
    </location>
</feature>
<dbReference type="InterPro" id="IPR011701">
    <property type="entry name" value="MFS"/>
</dbReference>
<feature type="transmembrane region" description="Helical" evidence="1">
    <location>
        <begin position="559"/>
        <end position="582"/>
    </location>
</feature>
<dbReference type="InterPro" id="IPR027197">
    <property type="entry name" value="SLC43A3"/>
</dbReference>
<accession>A0A158QHQ1</accession>
<dbReference type="EMBL" id="UZAE01012135">
    <property type="protein sequence ID" value="VDO03682.1"/>
    <property type="molecule type" value="Genomic_DNA"/>
</dbReference>
<feature type="transmembrane region" description="Helical" evidence="1">
    <location>
        <begin position="902"/>
        <end position="924"/>
    </location>
</feature>
<dbReference type="PANTHER" id="PTHR20765">
    <property type="entry name" value="SOLUTE CARRIER FAMILY 43 MEMBER 3-RELATED"/>
    <property type="match status" value="1"/>
</dbReference>
<feature type="transmembrane region" description="Helical" evidence="1">
    <location>
        <begin position="819"/>
        <end position="838"/>
    </location>
</feature>
<feature type="transmembrane region" description="Helical" evidence="1">
    <location>
        <begin position="667"/>
        <end position="683"/>
    </location>
</feature>
<dbReference type="PANTHER" id="PTHR20765:SF1">
    <property type="entry name" value="EQUILIBRATIVE NUCLEOBASE TRANSPORTER 1"/>
    <property type="match status" value="1"/>
</dbReference>
<feature type="transmembrane region" description="Helical" evidence="1">
    <location>
        <begin position="623"/>
        <end position="647"/>
    </location>
</feature>
<name>A0A158QHQ1_RODNA</name>
<feature type="transmembrane region" description="Helical" evidence="1">
    <location>
        <begin position="382"/>
        <end position="402"/>
    </location>
</feature>
<reference evidence="2 3" key="2">
    <citation type="submission" date="2018-11" db="EMBL/GenBank/DDBJ databases">
        <authorList>
            <consortium name="Pathogen Informatics"/>
        </authorList>
    </citation>
    <scope>NUCLEOTIDE SEQUENCE [LARGE SCALE GENOMIC DNA]</scope>
</reference>
<dbReference type="OrthoDB" id="330047at2759"/>
<feature type="transmembrane region" description="Helical" evidence="1">
    <location>
        <begin position="534"/>
        <end position="553"/>
    </location>
</feature>
<reference evidence="4" key="1">
    <citation type="submission" date="2016-04" db="UniProtKB">
        <authorList>
            <consortium name="WormBaseParasite"/>
        </authorList>
    </citation>
    <scope>IDENTIFICATION</scope>
</reference>
<feature type="transmembrane region" description="Helical" evidence="1">
    <location>
        <begin position="844"/>
        <end position="869"/>
    </location>
</feature>
<evidence type="ECO:0000313" key="4">
    <source>
        <dbReference type="WBParaSite" id="HNAJ_0000782601-mRNA-1"/>
    </source>
</evidence>
<feature type="transmembrane region" description="Helical" evidence="1">
    <location>
        <begin position="29"/>
        <end position="54"/>
    </location>
</feature>
<feature type="transmembrane region" description="Helical" evidence="1">
    <location>
        <begin position="226"/>
        <end position="246"/>
    </location>
</feature>
<keyword evidence="1" id="KW-1133">Transmembrane helix</keyword>
<evidence type="ECO:0000313" key="2">
    <source>
        <dbReference type="EMBL" id="VDO03682.1"/>
    </source>
</evidence>
<sequence length="926" mass="101927">MNSLFPTFQDIGIYSEVCQNGTKTCTEQIVIYANAFTTCSVVQLFIGVVIGPLIDHFGLRVINIVSSAINFAGLLMFIFLTPSSAVIIFIASTLSGIGGSGMIICTLSAGQLFTRTSSMVVTLMQGVGDSSSGFFAFVHLAYKAGFSFRTSFVILALGALITGLLNSLFVQSYWLHDMPKYKEDATDEPRDGNVYEVGNEETTVDIRVDAAITEILPTPKRSMRSVTFLVALLFICLGLFQFNFYLAEFSILLDYYFDNPETTERLSSVFTFILLGGIPAAFLCGAIIDKIRSVHKPNLENLLALPSGYERNYAVLMYNSRPAAISMYIFAVLTVTVTSLQFIASEDAFYANFVVFLLMRGFLFTTFSITIITAFPLFQFGTIFGTTLTIGGIFSMIQYGLIQLNPKTANSIALILAFLLFIPPTIIYIMSSKALKKLPSGNKIDHCVPLKVRKILAVLLGSLEMCFSGVIYGMNSLFPTFQDIGIYSEVCQNGTKACTEQIVIYANAFTTCCVIQLFVGVVIGLLIDHVGLRVINMISSIIGFSGLLMFAFLTPSSAVIIFIASILNGIGGTGMVICTLSAGQLFTKTSSMVVTLIEGVYDSSSGLFAFVHLSHKFGFSFRYCFVILALGALITGLLNSLFVQSYWLQDMPKYKEDTTDEPRIKHIRLDLLICVLFISLTSLQKSSAYMFKIDEISVDIRVDAVITEILPTPKRSMRSLSFLVALMFFSLGLFQFNFYLAEFSILLDYYFDNPETTERLSSVFTFILLGGIPAAFLCGAIIDKIRSVHKPNLDHLLALPSGYERNYAVLMYNSRPAAISMYIFAVLTVTVTSLQFIALEGAFYANFVFFLLMRGFLFSTFCITVISAFPLSQYGTILGAASTLSGIFALIQYGLILPKPKIANSIALILAFLLFIPPTIIYIMSS</sequence>
<feature type="transmembrane region" description="Helical" evidence="1">
    <location>
        <begin position="408"/>
        <end position="431"/>
    </location>
</feature>
<organism evidence="4">
    <name type="scientific">Rodentolepis nana</name>
    <name type="common">Dwarf tapeworm</name>
    <name type="synonym">Hymenolepis nana</name>
    <dbReference type="NCBI Taxonomy" id="102285"/>
    <lineage>
        <taxon>Eukaryota</taxon>
        <taxon>Metazoa</taxon>
        <taxon>Spiralia</taxon>
        <taxon>Lophotrochozoa</taxon>
        <taxon>Platyhelminthes</taxon>
        <taxon>Cestoda</taxon>
        <taxon>Eucestoda</taxon>
        <taxon>Cyclophyllidea</taxon>
        <taxon>Hymenolepididae</taxon>
        <taxon>Rodentolepis</taxon>
    </lineage>
</organism>
<feature type="transmembrane region" description="Helical" evidence="1">
    <location>
        <begin position="148"/>
        <end position="170"/>
    </location>
</feature>
<feature type="transmembrane region" description="Helical" evidence="1">
    <location>
        <begin position="325"/>
        <end position="344"/>
    </location>
</feature>
<dbReference type="Gene3D" id="1.20.1250.20">
    <property type="entry name" value="MFS general substrate transporter like domains"/>
    <property type="match status" value="2"/>
</dbReference>
<dbReference type="Proteomes" id="UP000278807">
    <property type="component" value="Unassembled WGS sequence"/>
</dbReference>
<proteinExistence type="predicted"/>
<feature type="transmembrane region" description="Helical" evidence="1">
    <location>
        <begin position="452"/>
        <end position="472"/>
    </location>
</feature>
<feature type="transmembrane region" description="Helical" evidence="1">
    <location>
        <begin position="876"/>
        <end position="896"/>
    </location>
</feature>
<dbReference type="STRING" id="102285.A0A158QHQ1"/>
<feature type="transmembrane region" description="Helical" evidence="1">
    <location>
        <begin position="61"/>
        <end position="80"/>
    </location>
</feature>
<dbReference type="WBParaSite" id="HNAJ_0000782601-mRNA-1">
    <property type="protein sequence ID" value="HNAJ_0000782601-mRNA-1"/>
    <property type="gene ID" value="HNAJ_0000782601"/>
</dbReference>
<feature type="transmembrane region" description="Helical" evidence="1">
    <location>
        <begin position="350"/>
        <end position="375"/>
    </location>
</feature>
<feature type="transmembrane region" description="Helical" evidence="1">
    <location>
        <begin position="502"/>
        <end position="527"/>
    </location>
</feature>
<keyword evidence="1" id="KW-0472">Membrane</keyword>
<feature type="transmembrane region" description="Helical" evidence="1">
    <location>
        <begin position="266"/>
        <end position="288"/>
    </location>
</feature>
<dbReference type="SUPFAM" id="SSF103473">
    <property type="entry name" value="MFS general substrate transporter"/>
    <property type="match status" value="2"/>
</dbReference>
<keyword evidence="1" id="KW-0812">Transmembrane</keyword>
<dbReference type="Pfam" id="PF07690">
    <property type="entry name" value="MFS_1"/>
    <property type="match status" value="2"/>
</dbReference>
<protein>
    <submittedName>
        <fullName evidence="4">MFS domain-containing protein</fullName>
    </submittedName>
</protein>
<dbReference type="InterPro" id="IPR036259">
    <property type="entry name" value="MFS_trans_sf"/>
</dbReference>
<dbReference type="AlphaFoldDB" id="A0A158QHQ1"/>
<feature type="transmembrane region" description="Helical" evidence="1">
    <location>
        <begin position="760"/>
        <end position="782"/>
    </location>
</feature>
<feature type="transmembrane region" description="Helical" evidence="1">
    <location>
        <begin position="86"/>
        <end position="107"/>
    </location>
</feature>
<feature type="transmembrane region" description="Helical" evidence="1">
    <location>
        <begin position="720"/>
        <end position="740"/>
    </location>
</feature>